<dbReference type="GO" id="GO:0016020">
    <property type="term" value="C:membrane"/>
    <property type="evidence" value="ECO:0007669"/>
    <property type="project" value="InterPro"/>
</dbReference>
<dbReference type="AlphaFoldDB" id="A0AA96GBN0"/>
<dbReference type="SUPFAM" id="SSF55874">
    <property type="entry name" value="ATPase domain of HSP90 chaperone/DNA topoisomerase II/histidine kinase"/>
    <property type="match status" value="1"/>
</dbReference>
<dbReference type="InterPro" id="IPR036890">
    <property type="entry name" value="HATPase_C_sf"/>
</dbReference>
<dbReference type="KEGG" id="nall:PP769_19050"/>
<dbReference type="Gene3D" id="3.30.450.20">
    <property type="entry name" value="PAS domain"/>
    <property type="match status" value="1"/>
</dbReference>
<evidence type="ECO:0000256" key="2">
    <source>
        <dbReference type="ARBA" id="ARBA00022777"/>
    </source>
</evidence>
<dbReference type="InterPro" id="IPR035965">
    <property type="entry name" value="PAS-like_dom_sf"/>
</dbReference>
<dbReference type="Proteomes" id="UP001302719">
    <property type="component" value="Chromosome"/>
</dbReference>
<dbReference type="RefSeq" id="WP_312643299.1">
    <property type="nucleotide sequence ID" value="NZ_CP116967.1"/>
</dbReference>
<feature type="domain" description="PAS" evidence="5">
    <location>
        <begin position="57"/>
        <end position="87"/>
    </location>
</feature>
<evidence type="ECO:0000256" key="4">
    <source>
        <dbReference type="SAM" id="MobiDB-lite"/>
    </source>
</evidence>
<keyword evidence="3" id="KW-0902">Two-component regulatory system</keyword>
<dbReference type="CDD" id="cd00130">
    <property type="entry name" value="PAS"/>
    <property type="match status" value="1"/>
</dbReference>
<gene>
    <name evidence="6" type="ORF">PP769_19050</name>
</gene>
<dbReference type="Gene3D" id="1.20.5.1930">
    <property type="match status" value="1"/>
</dbReference>
<protein>
    <submittedName>
        <fullName evidence="6">PAS domain S-box protein</fullName>
    </submittedName>
</protein>
<dbReference type="InterPro" id="IPR011712">
    <property type="entry name" value="Sig_transdc_His_kin_sub3_dim/P"/>
</dbReference>
<reference evidence="6 7" key="1">
    <citation type="submission" date="2023-01" db="EMBL/GenBank/DDBJ databases">
        <title>Cultivation and genomic characterization of new, ubiquitous marine nitrite-oxidizing bacteria from the Nitrospirales.</title>
        <authorList>
            <person name="Mueller A.J."/>
            <person name="Daebeler A."/>
            <person name="Herbold C.W."/>
            <person name="Kirkegaard R.H."/>
            <person name="Daims H."/>
        </authorList>
    </citation>
    <scope>NUCLEOTIDE SEQUENCE [LARGE SCALE GENOMIC DNA]</scope>
    <source>
        <strain evidence="6 7">VA</strain>
    </source>
</reference>
<feature type="compositionally biased region" description="Low complexity" evidence="4">
    <location>
        <begin position="399"/>
        <end position="414"/>
    </location>
</feature>
<dbReference type="GO" id="GO:0000155">
    <property type="term" value="F:phosphorelay sensor kinase activity"/>
    <property type="evidence" value="ECO:0007669"/>
    <property type="project" value="InterPro"/>
</dbReference>
<dbReference type="SUPFAM" id="SSF55785">
    <property type="entry name" value="PYP-like sensor domain (PAS domain)"/>
    <property type="match status" value="1"/>
</dbReference>
<dbReference type="NCBIfam" id="TIGR00229">
    <property type="entry name" value="sensory_box"/>
    <property type="match status" value="1"/>
</dbReference>
<evidence type="ECO:0000259" key="5">
    <source>
        <dbReference type="PROSITE" id="PS50112"/>
    </source>
</evidence>
<dbReference type="Pfam" id="PF07730">
    <property type="entry name" value="HisKA_3"/>
    <property type="match status" value="1"/>
</dbReference>
<organism evidence="6 7">
    <name type="scientific">Candidatus Nitrospira allomarina</name>
    <dbReference type="NCBI Taxonomy" id="3020900"/>
    <lineage>
        <taxon>Bacteria</taxon>
        <taxon>Pseudomonadati</taxon>
        <taxon>Nitrospirota</taxon>
        <taxon>Nitrospiria</taxon>
        <taxon>Nitrospirales</taxon>
        <taxon>Nitrospiraceae</taxon>
        <taxon>Nitrospira</taxon>
    </lineage>
</organism>
<dbReference type="PANTHER" id="PTHR24421">
    <property type="entry name" value="NITRATE/NITRITE SENSOR PROTEIN NARX-RELATED"/>
    <property type="match status" value="1"/>
</dbReference>
<evidence type="ECO:0000313" key="7">
    <source>
        <dbReference type="Proteomes" id="UP001302719"/>
    </source>
</evidence>
<dbReference type="InterPro" id="IPR050482">
    <property type="entry name" value="Sensor_HK_TwoCompSys"/>
</dbReference>
<keyword evidence="7" id="KW-1185">Reference proteome</keyword>
<evidence type="ECO:0000256" key="3">
    <source>
        <dbReference type="ARBA" id="ARBA00023012"/>
    </source>
</evidence>
<dbReference type="EMBL" id="CP116967">
    <property type="protein sequence ID" value="WNM58042.1"/>
    <property type="molecule type" value="Genomic_DNA"/>
</dbReference>
<dbReference type="Pfam" id="PF13426">
    <property type="entry name" value="PAS_9"/>
    <property type="match status" value="1"/>
</dbReference>
<feature type="region of interest" description="Disordered" evidence="4">
    <location>
        <begin position="392"/>
        <end position="414"/>
    </location>
</feature>
<dbReference type="PROSITE" id="PS50112">
    <property type="entry name" value="PAS"/>
    <property type="match status" value="1"/>
</dbReference>
<evidence type="ECO:0000313" key="6">
    <source>
        <dbReference type="EMBL" id="WNM58042.1"/>
    </source>
</evidence>
<dbReference type="PANTHER" id="PTHR24421:SF58">
    <property type="entry name" value="SIGNAL TRANSDUCTION HISTIDINE-PROTEIN KINASE_PHOSPHATASE UHPB"/>
    <property type="match status" value="1"/>
</dbReference>
<dbReference type="Gene3D" id="3.30.565.10">
    <property type="entry name" value="Histidine kinase-like ATPase, C-terminal domain"/>
    <property type="match status" value="1"/>
</dbReference>
<accession>A0AA96GBN0</accession>
<keyword evidence="1" id="KW-0808">Transferase</keyword>
<dbReference type="GO" id="GO:0046983">
    <property type="term" value="F:protein dimerization activity"/>
    <property type="evidence" value="ECO:0007669"/>
    <property type="project" value="InterPro"/>
</dbReference>
<dbReference type="Pfam" id="PF02518">
    <property type="entry name" value="HATPase_c"/>
    <property type="match status" value="1"/>
</dbReference>
<keyword evidence="2" id="KW-0418">Kinase</keyword>
<dbReference type="InterPro" id="IPR003594">
    <property type="entry name" value="HATPase_dom"/>
</dbReference>
<dbReference type="CDD" id="cd16917">
    <property type="entry name" value="HATPase_UhpB-NarQ-NarX-like"/>
    <property type="match status" value="1"/>
</dbReference>
<proteinExistence type="predicted"/>
<evidence type="ECO:0000256" key="1">
    <source>
        <dbReference type="ARBA" id="ARBA00022679"/>
    </source>
</evidence>
<dbReference type="InterPro" id="IPR000014">
    <property type="entry name" value="PAS"/>
</dbReference>
<sequence length="414" mass="46256">MAAYFQKGIGMQFKDNKGILDGHVHLFLSASSHISPTKIIHQVDPKQLKRQCDECFILIGNAGGNILFINSRIEEWFGYTRKELIGKPLACLIPGQFRVQQTDERVDFVLTPHCESMEHEPEFQGRGKNGRTIPLQISLESMGKENNEATLVTMTIITERKRVNSQKRLREMAADLNLTEQRERQRIAMELHDYLSQLLVVCRLKLTQTMQVLKPETQELNLIKETDDILDQALTYSRTLVAELSPSVLFEFGLLAALKWLAGQMIHHGLNVTMTCAGIQDLNVPEDKAILLYQSTRELFFNVMKHAGTNRATLTLGKEEGVLRITVGDEGKGFHSTKGTATPFTEQSMKFGLYSIRERMISLGGSFAIESQPTHGTLATLLLPLSLKGEIHSGLHQDPPGSSPSTSSSLRATL</sequence>
<name>A0AA96GBN0_9BACT</name>